<feature type="transmembrane region" description="Helical" evidence="2">
    <location>
        <begin position="34"/>
        <end position="58"/>
    </location>
</feature>
<gene>
    <name evidence="3" type="ORF">CVLEPA_LOCUS27880</name>
</gene>
<keyword evidence="2" id="KW-1133">Transmembrane helix</keyword>
<evidence type="ECO:0000256" key="1">
    <source>
        <dbReference type="SAM" id="MobiDB-lite"/>
    </source>
</evidence>
<evidence type="ECO:0000313" key="3">
    <source>
        <dbReference type="EMBL" id="CAK8694514.1"/>
    </source>
</evidence>
<dbReference type="EMBL" id="CAWYQH010000141">
    <property type="protein sequence ID" value="CAK8694514.1"/>
    <property type="molecule type" value="Genomic_DNA"/>
</dbReference>
<dbReference type="Proteomes" id="UP001642483">
    <property type="component" value="Unassembled WGS sequence"/>
</dbReference>
<protein>
    <submittedName>
        <fullName evidence="3">Uncharacterized protein</fullName>
    </submittedName>
</protein>
<name>A0ABP0GV47_CLALP</name>
<feature type="compositionally biased region" description="Low complexity" evidence="1">
    <location>
        <begin position="8"/>
        <end position="20"/>
    </location>
</feature>
<feature type="region of interest" description="Disordered" evidence="1">
    <location>
        <begin position="1"/>
        <end position="22"/>
    </location>
</feature>
<organism evidence="3 4">
    <name type="scientific">Clavelina lepadiformis</name>
    <name type="common">Light-bulb sea squirt</name>
    <name type="synonym">Ascidia lepadiformis</name>
    <dbReference type="NCBI Taxonomy" id="159417"/>
    <lineage>
        <taxon>Eukaryota</taxon>
        <taxon>Metazoa</taxon>
        <taxon>Chordata</taxon>
        <taxon>Tunicata</taxon>
        <taxon>Ascidiacea</taxon>
        <taxon>Aplousobranchia</taxon>
        <taxon>Clavelinidae</taxon>
        <taxon>Clavelina</taxon>
    </lineage>
</organism>
<evidence type="ECO:0000256" key="2">
    <source>
        <dbReference type="SAM" id="Phobius"/>
    </source>
</evidence>
<sequence length="184" mass="20809">MYFDEESCGSSLDSSSVASSENPRRLAGCSRKSCLIWWSLFVFSAMLASGFIMCAFGSGFSEYYYTTIGMILLVASVLPLLTACVPLLLRCMKHRLIPRSTPAQTFVLTDINRTEPVYSRHVLPVAEYYDFRPYSRRSTPQNTVQSTRFPVESTPTNLWQNCSFQENCTPPTYQEVMAAETSRK</sequence>
<comment type="caution">
    <text evidence="3">The sequence shown here is derived from an EMBL/GenBank/DDBJ whole genome shotgun (WGS) entry which is preliminary data.</text>
</comment>
<keyword evidence="4" id="KW-1185">Reference proteome</keyword>
<keyword evidence="2" id="KW-0472">Membrane</keyword>
<feature type="transmembrane region" description="Helical" evidence="2">
    <location>
        <begin position="64"/>
        <end position="89"/>
    </location>
</feature>
<accession>A0ABP0GV47</accession>
<proteinExistence type="predicted"/>
<reference evidence="3 4" key="1">
    <citation type="submission" date="2024-02" db="EMBL/GenBank/DDBJ databases">
        <authorList>
            <person name="Daric V."/>
            <person name="Darras S."/>
        </authorList>
    </citation>
    <scope>NUCLEOTIDE SEQUENCE [LARGE SCALE GENOMIC DNA]</scope>
</reference>
<evidence type="ECO:0000313" key="4">
    <source>
        <dbReference type="Proteomes" id="UP001642483"/>
    </source>
</evidence>
<keyword evidence="2" id="KW-0812">Transmembrane</keyword>